<proteinExistence type="predicted"/>
<evidence type="ECO:0000256" key="1">
    <source>
        <dbReference type="SAM" id="SignalP"/>
    </source>
</evidence>
<dbReference type="Proteomes" id="UP000283680">
    <property type="component" value="Unassembled WGS sequence"/>
</dbReference>
<evidence type="ECO:0000313" key="4">
    <source>
        <dbReference type="EMBL" id="RGQ52340.1"/>
    </source>
</evidence>
<keyword evidence="1" id="KW-0732">Signal</keyword>
<evidence type="ECO:0000313" key="5">
    <source>
        <dbReference type="Proteomes" id="UP000283680"/>
    </source>
</evidence>
<feature type="signal peptide" evidence="1">
    <location>
        <begin position="1"/>
        <end position="21"/>
    </location>
</feature>
<dbReference type="InterPro" id="IPR025970">
    <property type="entry name" value="SusE"/>
</dbReference>
<sequence length="369" mass="40372">MKKIYYTLFVCLMGLLTFSCSEDTDPIHNSEDTTPSTLNAINDSYTLEATNSQFATFKFTATNFGISTSILYALEASLDNNFGSVSELGSATDVDSGIEIAAEKMNSAMLGWDAVPETPVTVYFRIKAYVQNLSSKPTAMVAYSNVISSTISPYSGEREYPKVWVIGDYCGWSHDATQFLFCFEEDDKNYQGMVDFGEKAASGFKITGIAGWQDDCNWGTDSSAAAPEAEASTVQLISSGGSGNISCYSKRFYHLSFDKTSLVLKKGNSFTTLSIIGDAGAQVSGWGTAEVDMNFDTAKQRFWADVEFAEGEVKFRVDHDWGTSFGSATEGKLDSGDNIKVPAGKYRVYVNMNNANDMTYELNEKDFGK</sequence>
<organism evidence="4 5">
    <name type="scientific">Bacteroides uniformis</name>
    <dbReference type="NCBI Taxonomy" id="820"/>
    <lineage>
        <taxon>Bacteria</taxon>
        <taxon>Pseudomonadati</taxon>
        <taxon>Bacteroidota</taxon>
        <taxon>Bacteroidia</taxon>
        <taxon>Bacteroidales</taxon>
        <taxon>Bacteroidaceae</taxon>
        <taxon>Bacteroides</taxon>
    </lineage>
</organism>
<accession>A0A412BED5</accession>
<dbReference type="AlphaFoldDB" id="A0A412BED5"/>
<dbReference type="RefSeq" id="WP_117966244.1">
    <property type="nucleotide sequence ID" value="NZ_JAHOJB010000006.1"/>
</dbReference>
<dbReference type="EMBL" id="QRTH01000003">
    <property type="protein sequence ID" value="RGQ52340.1"/>
    <property type="molecule type" value="Genomic_DNA"/>
</dbReference>
<dbReference type="InterPro" id="IPR032187">
    <property type="entry name" value="SusF/SusE-like_C"/>
</dbReference>
<gene>
    <name evidence="4" type="ORF">DWY92_08820</name>
</gene>
<feature type="chain" id="PRO_5019326144" evidence="1">
    <location>
        <begin position="22"/>
        <end position="369"/>
    </location>
</feature>
<comment type="caution">
    <text evidence="4">The sequence shown here is derived from an EMBL/GenBank/DDBJ whole genome shotgun (WGS) entry which is preliminary data.</text>
</comment>
<evidence type="ECO:0000259" key="3">
    <source>
        <dbReference type="Pfam" id="PF16411"/>
    </source>
</evidence>
<evidence type="ECO:0000259" key="2">
    <source>
        <dbReference type="Pfam" id="PF14292"/>
    </source>
</evidence>
<feature type="domain" description="Outer membrane protein SusF/SusE-like C-terminal" evidence="3">
    <location>
        <begin position="280"/>
        <end position="356"/>
    </location>
</feature>
<reference evidence="4 5" key="1">
    <citation type="submission" date="2018-08" db="EMBL/GenBank/DDBJ databases">
        <title>A genome reference for cultivated species of the human gut microbiota.</title>
        <authorList>
            <person name="Zou Y."/>
            <person name="Xue W."/>
            <person name="Luo G."/>
        </authorList>
    </citation>
    <scope>NUCLEOTIDE SEQUENCE [LARGE SCALE GENOMIC DNA]</scope>
    <source>
        <strain evidence="4 5">AF28-11</strain>
    </source>
</reference>
<feature type="domain" description="SusE outer membrane protein" evidence="2">
    <location>
        <begin position="23"/>
        <end position="127"/>
    </location>
</feature>
<dbReference type="Pfam" id="PF16411">
    <property type="entry name" value="SusF_SusE"/>
    <property type="match status" value="1"/>
</dbReference>
<name>A0A412BED5_BACUN</name>
<protein>
    <submittedName>
        <fullName evidence="4">Uncharacterized protein</fullName>
    </submittedName>
</protein>
<dbReference type="Gene3D" id="2.60.40.3620">
    <property type="match status" value="2"/>
</dbReference>
<dbReference type="Pfam" id="PF14292">
    <property type="entry name" value="SusE"/>
    <property type="match status" value="1"/>
</dbReference>
<dbReference type="PROSITE" id="PS51257">
    <property type="entry name" value="PROKAR_LIPOPROTEIN"/>
    <property type="match status" value="1"/>
</dbReference>